<dbReference type="SUPFAM" id="SSF88697">
    <property type="entry name" value="PUA domain-like"/>
    <property type="match status" value="1"/>
</dbReference>
<evidence type="ECO:0000256" key="1">
    <source>
        <dbReference type="ARBA" id="ARBA00004496"/>
    </source>
</evidence>
<organism evidence="15 16">
    <name type="scientific">Hyella patelloides LEGE 07179</name>
    <dbReference type="NCBI Taxonomy" id="945734"/>
    <lineage>
        <taxon>Bacteria</taxon>
        <taxon>Bacillati</taxon>
        <taxon>Cyanobacteriota</taxon>
        <taxon>Cyanophyceae</taxon>
        <taxon>Pleurocapsales</taxon>
        <taxon>Hyellaceae</taxon>
        <taxon>Hyella</taxon>
    </lineage>
</organism>
<dbReference type="PANTHER" id="PTHR30027:SF3">
    <property type="entry name" value="16S RRNA (URACIL(1498)-N(3))-METHYLTRANSFERASE"/>
    <property type="match status" value="1"/>
</dbReference>
<comment type="function">
    <text evidence="10 12">Specifically methylates the N3 position of the uracil ring of uridine 1498 (m3U1498) in 16S rRNA. Acts on the fully assembled 30S ribosomal subunit.</text>
</comment>
<protein>
    <recommendedName>
        <fullName evidence="4 12">Ribosomal RNA small subunit methyltransferase E</fullName>
        <ecNumber evidence="3 12">2.1.1.193</ecNumber>
    </recommendedName>
</protein>
<keyword evidence="9 12" id="KW-0949">S-adenosyl-L-methionine</keyword>
<keyword evidence="5 12" id="KW-0963">Cytoplasm</keyword>
<comment type="similarity">
    <text evidence="2 12">Belongs to the RNA methyltransferase RsmE family.</text>
</comment>
<dbReference type="Pfam" id="PF20260">
    <property type="entry name" value="PUA_4"/>
    <property type="match status" value="1"/>
</dbReference>
<keyword evidence="6 12" id="KW-0698">rRNA processing</keyword>
<evidence type="ECO:0000256" key="8">
    <source>
        <dbReference type="ARBA" id="ARBA00022679"/>
    </source>
</evidence>
<evidence type="ECO:0000256" key="12">
    <source>
        <dbReference type="PIRNR" id="PIRNR015601"/>
    </source>
</evidence>
<evidence type="ECO:0000256" key="4">
    <source>
        <dbReference type="ARBA" id="ARBA00013673"/>
    </source>
</evidence>
<feature type="domain" description="Ribosomal RNA small subunit methyltransferase E methyltransferase" evidence="13">
    <location>
        <begin position="81"/>
        <end position="242"/>
    </location>
</feature>
<dbReference type="NCBIfam" id="TIGR00046">
    <property type="entry name" value="RsmE family RNA methyltransferase"/>
    <property type="match status" value="1"/>
</dbReference>
<dbReference type="EC" id="2.1.1.193" evidence="3 12"/>
<dbReference type="Proteomes" id="UP000320055">
    <property type="component" value="Unassembled WGS sequence"/>
</dbReference>
<accession>A0A563VLE3</accession>
<dbReference type="EMBL" id="CAACVJ010000046">
    <property type="protein sequence ID" value="VEP12270.1"/>
    <property type="molecule type" value="Genomic_DNA"/>
</dbReference>
<dbReference type="GO" id="GO:0070042">
    <property type="term" value="F:rRNA (uridine-N3-)-methyltransferase activity"/>
    <property type="evidence" value="ECO:0007669"/>
    <property type="project" value="TreeGrafter"/>
</dbReference>
<dbReference type="AlphaFoldDB" id="A0A563VLE3"/>
<gene>
    <name evidence="15" type="primary">rsmE</name>
    <name evidence="15" type="ORF">H1P_140053</name>
</gene>
<dbReference type="InterPro" id="IPR006700">
    <property type="entry name" value="RsmE"/>
</dbReference>
<dbReference type="GO" id="GO:0070475">
    <property type="term" value="P:rRNA base methylation"/>
    <property type="evidence" value="ECO:0007669"/>
    <property type="project" value="TreeGrafter"/>
</dbReference>
<dbReference type="InterPro" id="IPR046887">
    <property type="entry name" value="RsmE_PUA-like"/>
</dbReference>
<keyword evidence="8 12" id="KW-0808">Transferase</keyword>
<evidence type="ECO:0000313" key="16">
    <source>
        <dbReference type="Proteomes" id="UP000320055"/>
    </source>
</evidence>
<dbReference type="SUPFAM" id="SSF75217">
    <property type="entry name" value="alpha/beta knot"/>
    <property type="match status" value="1"/>
</dbReference>
<dbReference type="PIRSF" id="PIRSF015601">
    <property type="entry name" value="MTase_slr0722"/>
    <property type="match status" value="1"/>
</dbReference>
<evidence type="ECO:0000256" key="2">
    <source>
        <dbReference type="ARBA" id="ARBA00005528"/>
    </source>
</evidence>
<dbReference type="Gene3D" id="3.40.1280.10">
    <property type="match status" value="1"/>
</dbReference>
<feature type="domain" description="Ribosomal RNA small subunit methyltransferase E PUA-like" evidence="14">
    <location>
        <begin position="31"/>
        <end position="75"/>
    </location>
</feature>
<dbReference type="CDD" id="cd18084">
    <property type="entry name" value="RsmE-like"/>
    <property type="match status" value="1"/>
</dbReference>
<dbReference type="RefSeq" id="WP_246141447.1">
    <property type="nucleotide sequence ID" value="NZ_LR213776.1"/>
</dbReference>
<dbReference type="InterPro" id="IPR029026">
    <property type="entry name" value="tRNA_m1G_MTases_N"/>
</dbReference>
<dbReference type="Pfam" id="PF04452">
    <property type="entry name" value="Methyltrans_RNA"/>
    <property type="match status" value="1"/>
</dbReference>
<evidence type="ECO:0000256" key="9">
    <source>
        <dbReference type="ARBA" id="ARBA00022691"/>
    </source>
</evidence>
<keyword evidence="7 12" id="KW-0489">Methyltransferase</keyword>
<keyword evidence="16" id="KW-1185">Reference proteome</keyword>
<evidence type="ECO:0000259" key="13">
    <source>
        <dbReference type="Pfam" id="PF04452"/>
    </source>
</evidence>
<comment type="catalytic activity">
    <reaction evidence="11 12">
        <text>uridine(1498) in 16S rRNA + S-adenosyl-L-methionine = N(3)-methyluridine(1498) in 16S rRNA + S-adenosyl-L-homocysteine + H(+)</text>
        <dbReference type="Rhea" id="RHEA:42920"/>
        <dbReference type="Rhea" id="RHEA-COMP:10283"/>
        <dbReference type="Rhea" id="RHEA-COMP:10284"/>
        <dbReference type="ChEBI" id="CHEBI:15378"/>
        <dbReference type="ChEBI" id="CHEBI:57856"/>
        <dbReference type="ChEBI" id="CHEBI:59789"/>
        <dbReference type="ChEBI" id="CHEBI:65315"/>
        <dbReference type="ChEBI" id="CHEBI:74502"/>
        <dbReference type="EC" id="2.1.1.193"/>
    </reaction>
</comment>
<dbReference type="InterPro" id="IPR046886">
    <property type="entry name" value="RsmE_MTase_dom"/>
</dbReference>
<reference evidence="15 16" key="1">
    <citation type="submission" date="2019-01" db="EMBL/GenBank/DDBJ databases">
        <authorList>
            <person name="Brito A."/>
        </authorList>
    </citation>
    <scope>NUCLEOTIDE SEQUENCE [LARGE SCALE GENOMIC DNA]</scope>
    <source>
        <strain evidence="15">1</strain>
    </source>
</reference>
<evidence type="ECO:0000256" key="6">
    <source>
        <dbReference type="ARBA" id="ARBA00022552"/>
    </source>
</evidence>
<name>A0A563VLE3_9CYAN</name>
<sequence length="250" mass="27611">MGAKTSNQSSMSNLYRLVFDPSQQTADTVRLTKEQEHYLKRVLRFQRGDRFIVINGQGKSWLAELNGANAHLLEIISLKTELAVNLTLITALPKGNGYEQVLKCGTELGVSQFIPVKSDRSLLKPSSNKVDRWRKIVTEAAEQAEREIVPQIIEPLPFKQAITELIPQKSNSYICVARGDFPSLWSCLQTSPQSEIAIATGAEGGWTENEIKIAQTQQFKSVSLGKSILRAVTAPIAAATLVNAIFNENN</sequence>
<dbReference type="NCBIfam" id="NF008697">
    <property type="entry name" value="PRK11713.4-1"/>
    <property type="match status" value="1"/>
</dbReference>
<evidence type="ECO:0000256" key="3">
    <source>
        <dbReference type="ARBA" id="ARBA00012328"/>
    </source>
</evidence>
<evidence type="ECO:0000256" key="10">
    <source>
        <dbReference type="ARBA" id="ARBA00025699"/>
    </source>
</evidence>
<proteinExistence type="inferred from homology"/>
<dbReference type="PANTHER" id="PTHR30027">
    <property type="entry name" value="RIBOSOMAL RNA SMALL SUBUNIT METHYLTRANSFERASE E"/>
    <property type="match status" value="1"/>
</dbReference>
<dbReference type="GO" id="GO:0005737">
    <property type="term" value="C:cytoplasm"/>
    <property type="evidence" value="ECO:0007669"/>
    <property type="project" value="UniProtKB-SubCell"/>
</dbReference>
<evidence type="ECO:0000256" key="5">
    <source>
        <dbReference type="ARBA" id="ARBA00022490"/>
    </source>
</evidence>
<comment type="subcellular location">
    <subcellularLocation>
        <location evidence="1 12">Cytoplasm</location>
    </subcellularLocation>
</comment>
<evidence type="ECO:0000256" key="11">
    <source>
        <dbReference type="ARBA" id="ARBA00047944"/>
    </source>
</evidence>
<evidence type="ECO:0000259" key="14">
    <source>
        <dbReference type="Pfam" id="PF20260"/>
    </source>
</evidence>
<dbReference type="InterPro" id="IPR015947">
    <property type="entry name" value="PUA-like_sf"/>
</dbReference>
<dbReference type="InterPro" id="IPR029028">
    <property type="entry name" value="Alpha/beta_knot_MTases"/>
</dbReference>
<evidence type="ECO:0000256" key="7">
    <source>
        <dbReference type="ARBA" id="ARBA00022603"/>
    </source>
</evidence>
<evidence type="ECO:0000313" key="15">
    <source>
        <dbReference type="EMBL" id="VEP12270.1"/>
    </source>
</evidence>